<dbReference type="RefSeq" id="YP_005229781.1">
    <property type="nucleotide sequence ID" value="NC_016847.1"/>
</dbReference>
<reference evidence="2" key="1">
    <citation type="journal article" date="2012" name="J. Bacteriol.">
        <title>Complete genome sequence of Klebsiella pneumoniae subsp. pneumoniae HS11286, a multidrug-resistant strain isolated from human sputum.</title>
        <authorList>
            <person name="Liu P."/>
            <person name="Li P."/>
            <person name="Jiang X."/>
            <person name="Bi D."/>
            <person name="Xie Y."/>
            <person name="Tai C."/>
            <person name="Deng Z."/>
            <person name="Rajakumar K."/>
            <person name="Ou H.Y."/>
        </authorList>
    </citation>
    <scope>NUCLEOTIDE SEQUENCE [LARGE SCALE GENOMIC DNA]</scope>
    <source>
        <strain evidence="2">HS11286</strain>
        <plasmid evidence="2">pKPHS5</plasmid>
    </source>
</reference>
<dbReference type="PATRIC" id="fig|1125630.4.peg.5522"/>
<organism evidence="1 2">
    <name type="scientific">Klebsiella pneumoniae subsp. pneumoniae (strain HS11286)</name>
    <dbReference type="NCBI Taxonomy" id="1125630"/>
    <lineage>
        <taxon>Bacteria</taxon>
        <taxon>Pseudomonadati</taxon>
        <taxon>Pseudomonadota</taxon>
        <taxon>Gammaproteobacteria</taxon>
        <taxon>Enterobacterales</taxon>
        <taxon>Enterobacteriaceae</taxon>
        <taxon>Klebsiella/Raoultella group</taxon>
        <taxon>Klebsiella</taxon>
        <taxon>Klebsiella pneumoniae complex</taxon>
    </lineage>
</organism>
<geneLocation type="plasmid" evidence="1 2">
    <name>pKPHS5</name>
</geneLocation>
<dbReference type="AlphaFoldDB" id="A0A0H3H261"/>
<evidence type="ECO:0000313" key="2">
    <source>
        <dbReference type="Proteomes" id="UP000007841"/>
    </source>
</evidence>
<protein>
    <submittedName>
        <fullName evidence="1">Uncharacterized protein</fullName>
    </submittedName>
</protein>
<dbReference type="RefSeq" id="WP_014343525.1">
    <property type="nucleotide sequence ID" value="NC_016847.1"/>
</dbReference>
<dbReference type="KEGG" id="kpm:KPHS_p500050"/>
<name>A0A0H3H261_KLEPH</name>
<dbReference type="HOGENOM" id="CLU_1056812_0_0_6"/>
<sequence>MVSISPKKAEDEALDILNRVIVEKRNVSEFENVRIINCLDSLRRARSSSYDEISACYYAQIADIDNLLVSVSNVFSSDCEDSFFNIIYALNNAMRYREIYKYVKDLDLDYNIRDFLESAIKASAFCVDKEMVDKFTTSYANAFHDESSVDFLNHISEINSFFLNHESIKKEMSNYMLDCFDVFSRKSLIKTKEIDGTYGYSHHVFNDEGYEFLAFSFILRGDEIDMDMLIDIEDEFTYEISRIKYDPIIKTKISFNFELGDLS</sequence>
<dbReference type="Proteomes" id="UP000007841">
    <property type="component" value="Plasmid pKPHS5"/>
</dbReference>
<proteinExistence type="predicted"/>
<keyword evidence="1" id="KW-0614">Plasmid</keyword>
<evidence type="ECO:0000313" key="1">
    <source>
        <dbReference type="EMBL" id="AEW92370.1"/>
    </source>
</evidence>
<gene>
    <name evidence="1" type="ordered locus">KPHS_p500050</name>
</gene>
<accession>A0A0H3H261</accession>
<keyword evidence="2" id="KW-1185">Reference proteome</keyword>
<dbReference type="EMBL" id="CP003227">
    <property type="protein sequence ID" value="AEW92370.1"/>
    <property type="molecule type" value="Genomic_DNA"/>
</dbReference>
<dbReference type="GeneID" id="11743767"/>